<dbReference type="PROSITE" id="PS50088">
    <property type="entry name" value="ANK_REPEAT"/>
    <property type="match status" value="1"/>
</dbReference>
<dbReference type="SUPFAM" id="SSF48403">
    <property type="entry name" value="Ankyrin repeat"/>
    <property type="match status" value="1"/>
</dbReference>
<feature type="repeat" description="ANK" evidence="3">
    <location>
        <begin position="374"/>
        <end position="406"/>
    </location>
</feature>
<evidence type="ECO:0000313" key="5">
    <source>
        <dbReference type="Proteomes" id="UP001610432"/>
    </source>
</evidence>
<accession>A0ABR4LE13</accession>
<dbReference type="RefSeq" id="XP_070881670.1">
    <property type="nucleotide sequence ID" value="XM_071033847.1"/>
</dbReference>
<dbReference type="InterPro" id="IPR002110">
    <property type="entry name" value="Ankyrin_rpt"/>
</dbReference>
<organism evidence="4 5">
    <name type="scientific">Aspergillus lucknowensis</name>
    <dbReference type="NCBI Taxonomy" id="176173"/>
    <lineage>
        <taxon>Eukaryota</taxon>
        <taxon>Fungi</taxon>
        <taxon>Dikarya</taxon>
        <taxon>Ascomycota</taxon>
        <taxon>Pezizomycotina</taxon>
        <taxon>Eurotiomycetes</taxon>
        <taxon>Eurotiomycetidae</taxon>
        <taxon>Eurotiales</taxon>
        <taxon>Aspergillaceae</taxon>
        <taxon>Aspergillus</taxon>
        <taxon>Aspergillus subgen. Nidulantes</taxon>
    </lineage>
</organism>
<name>A0ABR4LE13_9EURO</name>
<evidence type="ECO:0000256" key="3">
    <source>
        <dbReference type="PROSITE-ProRule" id="PRU00023"/>
    </source>
</evidence>
<proteinExistence type="predicted"/>
<keyword evidence="1" id="KW-0677">Repeat</keyword>
<comment type="caution">
    <text evidence="4">The sequence shown here is derived from an EMBL/GenBank/DDBJ whole genome shotgun (WGS) entry which is preliminary data.</text>
</comment>
<dbReference type="PANTHER" id="PTHR24173:SF74">
    <property type="entry name" value="ANKYRIN REPEAT DOMAIN-CONTAINING PROTEIN 16"/>
    <property type="match status" value="1"/>
</dbReference>
<evidence type="ECO:0000256" key="1">
    <source>
        <dbReference type="ARBA" id="ARBA00022737"/>
    </source>
</evidence>
<dbReference type="Pfam" id="PF12796">
    <property type="entry name" value="Ank_2"/>
    <property type="match status" value="1"/>
</dbReference>
<keyword evidence="5" id="KW-1185">Reference proteome</keyword>
<dbReference type="Pfam" id="PF00023">
    <property type="entry name" value="Ank"/>
    <property type="match status" value="1"/>
</dbReference>
<dbReference type="PROSITE" id="PS50297">
    <property type="entry name" value="ANK_REP_REGION"/>
    <property type="match status" value="1"/>
</dbReference>
<dbReference type="GeneID" id="98148919"/>
<dbReference type="Proteomes" id="UP001610432">
    <property type="component" value="Unassembled WGS sequence"/>
</dbReference>
<protein>
    <submittedName>
        <fullName evidence="4">Ankyrin repeat-containing domain protein</fullName>
    </submittedName>
</protein>
<dbReference type="Gene3D" id="1.25.40.20">
    <property type="entry name" value="Ankyrin repeat-containing domain"/>
    <property type="match status" value="1"/>
</dbReference>
<gene>
    <name evidence="4" type="ORF">BJX67DRAFT_385389</name>
</gene>
<dbReference type="InterPro" id="IPR036770">
    <property type="entry name" value="Ankyrin_rpt-contain_sf"/>
</dbReference>
<dbReference type="PANTHER" id="PTHR24173">
    <property type="entry name" value="ANKYRIN REPEAT CONTAINING"/>
    <property type="match status" value="1"/>
</dbReference>
<evidence type="ECO:0000313" key="4">
    <source>
        <dbReference type="EMBL" id="KAL2862691.1"/>
    </source>
</evidence>
<dbReference type="EMBL" id="JBFXLQ010000063">
    <property type="protein sequence ID" value="KAL2862691.1"/>
    <property type="molecule type" value="Genomic_DNA"/>
</dbReference>
<dbReference type="SMART" id="SM00248">
    <property type="entry name" value="ANK"/>
    <property type="match status" value="6"/>
</dbReference>
<reference evidence="4 5" key="1">
    <citation type="submission" date="2024-07" db="EMBL/GenBank/DDBJ databases">
        <title>Section-level genome sequencing and comparative genomics of Aspergillus sections Usti and Cavernicolus.</title>
        <authorList>
            <consortium name="Lawrence Berkeley National Laboratory"/>
            <person name="Nybo J.L."/>
            <person name="Vesth T.C."/>
            <person name="Theobald S."/>
            <person name="Frisvad J.C."/>
            <person name="Larsen T.O."/>
            <person name="Kjaerboelling I."/>
            <person name="Rothschild-Mancinelli K."/>
            <person name="Lyhne E.K."/>
            <person name="Kogle M.E."/>
            <person name="Barry K."/>
            <person name="Clum A."/>
            <person name="Na H."/>
            <person name="Ledsgaard L."/>
            <person name="Lin J."/>
            <person name="Lipzen A."/>
            <person name="Kuo A."/>
            <person name="Riley R."/>
            <person name="Mondo S."/>
            <person name="Labutti K."/>
            <person name="Haridas S."/>
            <person name="Pangalinan J."/>
            <person name="Salamov A.A."/>
            <person name="Simmons B.A."/>
            <person name="Magnuson J.K."/>
            <person name="Chen J."/>
            <person name="Drula E."/>
            <person name="Henrissat B."/>
            <person name="Wiebenga A."/>
            <person name="Lubbers R.J."/>
            <person name="Gomes A.C."/>
            <person name="Macurrencykelacurrency M.R."/>
            <person name="Stajich J."/>
            <person name="Grigoriev I.V."/>
            <person name="Mortensen U.H."/>
            <person name="De Vries R.P."/>
            <person name="Baker S.E."/>
            <person name="Andersen M.R."/>
        </authorList>
    </citation>
    <scope>NUCLEOTIDE SEQUENCE [LARGE SCALE GENOMIC DNA]</scope>
    <source>
        <strain evidence="4 5">CBS 449.75</strain>
    </source>
</reference>
<keyword evidence="2 3" id="KW-0040">ANK repeat</keyword>
<evidence type="ECO:0000256" key="2">
    <source>
        <dbReference type="ARBA" id="ARBA00023043"/>
    </source>
</evidence>
<sequence length="491" mass="56081">MRVPQEIVCQILREMVEILPFQELFRARLVARIFADEIMTYLLQSARLENDGFGFRNCQKAVVPGWGAFPHHLKLRYLRHKLQQHATAPCIFSNWIHGMLELDEAKDATGTERRDLLIEKLLYAVAGGRYHPAELFCADRVALFMEWYWRQRGYESRIEWEPLSTTFQLLLACSAIKRGDADELDRLLRQGLDSTRYSYRFGLMPLDVAAKRGNGAIVRTLIKHDCPLYYRFQHNWTSVLSVAARSGNKDGLGGWVEDFKSRSWNGMGYRLDRAIQSVARIGNVDMLEFLLNQCDSHQQELRYKALIEAVENGQGVVVDRLLDHGGFDPDFAAGPCPKGPLLTALQCKQETQRLEMVKVLLERGADPNRVYPGASLTPLQKALEMKDIATARLLVDYGANVNAKSLPPSCRYRRKRVPPLLLVAAKLQNGPLIRLLLDRGINPIFAWRGKKYHVQTQEEPIRQVERVLVGLGLDETEVQRSRIDYLLVQIA</sequence>